<feature type="transmembrane region" description="Helical" evidence="1">
    <location>
        <begin position="42"/>
        <end position="64"/>
    </location>
</feature>
<name>A0A0J8JJT9_9ALTE</name>
<dbReference type="Pfam" id="PF10981">
    <property type="entry name" value="DUF2788"/>
    <property type="match status" value="1"/>
</dbReference>
<dbReference type="Proteomes" id="UP000037600">
    <property type="component" value="Unassembled WGS sequence"/>
</dbReference>
<comment type="caution">
    <text evidence="2">The sequence shown here is derived from an EMBL/GenBank/DDBJ whole genome shotgun (WGS) entry which is preliminary data.</text>
</comment>
<gene>
    <name evidence="2" type="ORF">XM47_12690</name>
</gene>
<dbReference type="RefSeq" id="WP_048693132.1">
    <property type="nucleotide sequence ID" value="NZ_KQ130494.1"/>
</dbReference>
<evidence type="ECO:0000313" key="3">
    <source>
        <dbReference type="Proteomes" id="UP000037600"/>
    </source>
</evidence>
<evidence type="ECO:0000313" key="2">
    <source>
        <dbReference type="EMBL" id="KMT64711.1"/>
    </source>
</evidence>
<dbReference type="STRING" id="1513271.XM47_12690"/>
<accession>A0A0J8JJT9</accession>
<keyword evidence="1" id="KW-0812">Transmembrane</keyword>
<sequence length="66" mass="7376">MSFEQFETLSFYLGISVLFALIGMAIHDVLNKGNVPKFGKIMVWLVLFLGCAGFLVKGLIQVFFES</sequence>
<dbReference type="EMBL" id="LAZL01000021">
    <property type="protein sequence ID" value="KMT64711.1"/>
    <property type="molecule type" value="Genomic_DNA"/>
</dbReference>
<evidence type="ECO:0000256" key="1">
    <source>
        <dbReference type="SAM" id="Phobius"/>
    </source>
</evidence>
<keyword evidence="3" id="KW-1185">Reference proteome</keyword>
<dbReference type="OrthoDB" id="5588656at2"/>
<organism evidence="2 3">
    <name type="scientific">Catenovulum maritimum</name>
    <dbReference type="NCBI Taxonomy" id="1513271"/>
    <lineage>
        <taxon>Bacteria</taxon>
        <taxon>Pseudomonadati</taxon>
        <taxon>Pseudomonadota</taxon>
        <taxon>Gammaproteobacteria</taxon>
        <taxon>Alteromonadales</taxon>
        <taxon>Alteromonadaceae</taxon>
        <taxon>Catenovulum</taxon>
    </lineage>
</organism>
<reference evidence="2 3" key="1">
    <citation type="submission" date="2015-04" db="EMBL/GenBank/DDBJ databases">
        <title>Draft Genome Sequence of the Novel Agar-Digesting Marine Bacterium Q1.</title>
        <authorList>
            <person name="Li Y."/>
            <person name="Li D."/>
            <person name="Chen G."/>
            <person name="Du Z."/>
        </authorList>
    </citation>
    <scope>NUCLEOTIDE SEQUENCE [LARGE SCALE GENOMIC DNA]</scope>
    <source>
        <strain evidence="2 3">Q1</strain>
    </source>
</reference>
<dbReference type="InterPro" id="IPR021249">
    <property type="entry name" value="DUF2788"/>
</dbReference>
<keyword evidence="1" id="KW-0472">Membrane</keyword>
<feature type="transmembrane region" description="Helical" evidence="1">
    <location>
        <begin position="12"/>
        <end position="30"/>
    </location>
</feature>
<proteinExistence type="predicted"/>
<protein>
    <submittedName>
        <fullName evidence="2">Membrane protein</fullName>
    </submittedName>
</protein>
<keyword evidence="1" id="KW-1133">Transmembrane helix</keyword>
<dbReference type="AlphaFoldDB" id="A0A0J8JJT9"/>